<accession>A0A1G8VSI2</accession>
<dbReference type="Proteomes" id="UP000198856">
    <property type="component" value="Unassembled WGS sequence"/>
</dbReference>
<evidence type="ECO:0000256" key="1">
    <source>
        <dbReference type="SAM" id="MobiDB-lite"/>
    </source>
</evidence>
<organism evidence="3 4">
    <name type="scientific">Halovenus aranensis</name>
    <dbReference type="NCBI Taxonomy" id="890420"/>
    <lineage>
        <taxon>Archaea</taxon>
        <taxon>Methanobacteriati</taxon>
        <taxon>Methanobacteriota</taxon>
        <taxon>Stenosarchaea group</taxon>
        <taxon>Halobacteria</taxon>
        <taxon>Halobacteriales</taxon>
        <taxon>Haloarculaceae</taxon>
        <taxon>Halovenus</taxon>
    </lineage>
</organism>
<gene>
    <name evidence="3" type="ORF">SAMN05216226_107128</name>
</gene>
<dbReference type="RefSeq" id="WP_245683199.1">
    <property type="nucleotide sequence ID" value="NZ_FNFC01000007.1"/>
</dbReference>
<evidence type="ECO:0000313" key="4">
    <source>
        <dbReference type="Proteomes" id="UP000198856"/>
    </source>
</evidence>
<name>A0A1G8VSI2_9EURY</name>
<evidence type="ECO:0000259" key="2">
    <source>
        <dbReference type="Pfam" id="PF25979"/>
    </source>
</evidence>
<dbReference type="STRING" id="890420.SAMN05216226_107128"/>
<dbReference type="AlphaFoldDB" id="A0A1G8VSI2"/>
<reference evidence="3 4" key="1">
    <citation type="submission" date="2016-10" db="EMBL/GenBank/DDBJ databases">
        <authorList>
            <person name="de Groot N.N."/>
        </authorList>
    </citation>
    <scope>NUCLEOTIDE SEQUENCE [LARGE SCALE GENOMIC DNA]</scope>
    <source>
        <strain evidence="3 4">IBRC-M10015</strain>
    </source>
</reference>
<evidence type="ECO:0000313" key="3">
    <source>
        <dbReference type="EMBL" id="SDJ68883.1"/>
    </source>
</evidence>
<dbReference type="EMBL" id="FNFC01000007">
    <property type="protein sequence ID" value="SDJ68883.1"/>
    <property type="molecule type" value="Genomic_DNA"/>
</dbReference>
<protein>
    <recommendedName>
        <fullName evidence="2">DUF7998 domain-containing protein</fullName>
    </recommendedName>
</protein>
<dbReference type="InterPro" id="IPR058311">
    <property type="entry name" value="DUF7998"/>
</dbReference>
<feature type="domain" description="DUF7998" evidence="2">
    <location>
        <begin position="15"/>
        <end position="164"/>
    </location>
</feature>
<feature type="compositionally biased region" description="Basic and acidic residues" evidence="1">
    <location>
        <begin position="186"/>
        <end position="197"/>
    </location>
</feature>
<feature type="region of interest" description="Disordered" evidence="1">
    <location>
        <begin position="162"/>
        <end position="197"/>
    </location>
</feature>
<keyword evidence="4" id="KW-1185">Reference proteome</keyword>
<dbReference type="Pfam" id="PF25979">
    <property type="entry name" value="DUF7998"/>
    <property type="match status" value="1"/>
</dbReference>
<sequence>MGFPSPFGGSTDDDLFDEADEFVPEHVPEPGWFLEGQTVLTGEDHLAFHETTSDIFDERGVYDMTFGYNLARLNHDTRHPDAGYRYAEEADDAAVLRAEFTPTTPFCPQSDTLTKGAFRAWNELSDRHDYDRVRVRVAETHHQSDDINAALESLEATYRETGSVAPATDQASDLGTGPAYTDDTETTGRGDAPDAPF</sequence>
<proteinExistence type="predicted"/>